<dbReference type="InterPro" id="IPR036097">
    <property type="entry name" value="HisK_dim/P_sf"/>
</dbReference>
<dbReference type="InterPro" id="IPR004358">
    <property type="entry name" value="Sig_transdc_His_kin-like_C"/>
</dbReference>
<dbReference type="PRINTS" id="PR00344">
    <property type="entry name" value="BCTRLSENSOR"/>
</dbReference>
<dbReference type="SMART" id="SM00388">
    <property type="entry name" value="HisKA"/>
    <property type="match status" value="1"/>
</dbReference>
<evidence type="ECO:0000259" key="10">
    <source>
        <dbReference type="PROSITE" id="PS50110"/>
    </source>
</evidence>
<dbReference type="InterPro" id="IPR013655">
    <property type="entry name" value="PAS_fold_3"/>
</dbReference>
<feature type="domain" description="PAS" evidence="11">
    <location>
        <begin position="181"/>
        <end position="226"/>
    </location>
</feature>
<dbReference type="AlphaFoldDB" id="A0A2N7WKS3"/>
<dbReference type="EC" id="2.7.13.3" evidence="3"/>
<accession>A0A2N7WKS3</accession>
<keyword evidence="6 13" id="KW-0418">Kinase</keyword>
<gene>
    <name evidence="13" type="primary">rcsC_9</name>
    <name evidence="14" type="ORF">C0Z16_16080</name>
    <name evidence="13" type="ORF">LMG27174_03374</name>
</gene>
<dbReference type="CDD" id="cd00130">
    <property type="entry name" value="PAS"/>
    <property type="match status" value="3"/>
</dbReference>
<evidence type="ECO:0000256" key="3">
    <source>
        <dbReference type="ARBA" id="ARBA00012438"/>
    </source>
</evidence>
<dbReference type="Proteomes" id="UP000235659">
    <property type="component" value="Unassembled WGS sequence"/>
</dbReference>
<dbReference type="PROSITE" id="PS50109">
    <property type="entry name" value="HIS_KIN"/>
    <property type="match status" value="1"/>
</dbReference>
<dbReference type="SUPFAM" id="SSF52172">
    <property type="entry name" value="CheY-like"/>
    <property type="match status" value="1"/>
</dbReference>
<evidence type="ECO:0000259" key="12">
    <source>
        <dbReference type="PROSITE" id="PS50113"/>
    </source>
</evidence>
<dbReference type="PROSITE" id="PS50113">
    <property type="entry name" value="PAC"/>
    <property type="match status" value="2"/>
</dbReference>
<dbReference type="InterPro" id="IPR036890">
    <property type="entry name" value="HATPase_C_sf"/>
</dbReference>
<reference evidence="14 15" key="1">
    <citation type="submission" date="2018-01" db="EMBL/GenBank/DDBJ databases">
        <title>Whole genome analyses suggest that Burkholderia sensu lato contains two further novel genera in the rhizoxinica-symbiotica group Mycetohabitans gen. nov., and Trinickia gen. nov.: implications for the evolution of diazotrophy and nodulation in the Burkholderiaceae.</title>
        <authorList>
            <person name="Estrada-de los Santos P."/>
            <person name="Palmer M."/>
            <person name="Chavez-Ramirez B."/>
            <person name="Beukes C."/>
            <person name="Steenkamp E.T."/>
            <person name="Hirsch A.M."/>
            <person name="Manyaka P."/>
            <person name="Maluk M."/>
            <person name="Lafos M."/>
            <person name="Crook M."/>
            <person name="Gross E."/>
            <person name="Simon M.F."/>
            <person name="Bueno dos Reis Junior F."/>
            <person name="Poole P.S."/>
            <person name="Venter S.N."/>
            <person name="James E.K."/>
        </authorList>
    </citation>
    <scope>NUCLEOTIDE SEQUENCE [LARGE SCALE GENOMIC DNA]</scope>
    <source>
        <strain evidence="14 15">WSM 3937</strain>
    </source>
</reference>
<dbReference type="SMART" id="SM00091">
    <property type="entry name" value="PAS"/>
    <property type="match status" value="3"/>
</dbReference>
<dbReference type="OrthoDB" id="9768069at2"/>
<dbReference type="PROSITE" id="PS50112">
    <property type="entry name" value="PAS"/>
    <property type="match status" value="3"/>
</dbReference>
<organism evidence="13 16">
    <name type="scientific">Paraburkholderia rhynchosiae</name>
    <dbReference type="NCBI Taxonomy" id="487049"/>
    <lineage>
        <taxon>Bacteria</taxon>
        <taxon>Pseudomonadati</taxon>
        <taxon>Pseudomonadota</taxon>
        <taxon>Betaproteobacteria</taxon>
        <taxon>Burkholderiales</taxon>
        <taxon>Burkholderiaceae</taxon>
        <taxon>Paraburkholderia</taxon>
    </lineage>
</organism>
<dbReference type="PROSITE" id="PS50110">
    <property type="entry name" value="RESPONSE_REGULATORY"/>
    <property type="match status" value="1"/>
</dbReference>
<comment type="catalytic activity">
    <reaction evidence="1">
        <text>ATP + protein L-histidine = ADP + protein N-phospho-L-histidine.</text>
        <dbReference type="EC" id="2.7.13.3"/>
    </reaction>
</comment>
<dbReference type="NCBIfam" id="TIGR00229">
    <property type="entry name" value="sensory_box"/>
    <property type="match status" value="3"/>
</dbReference>
<evidence type="ECO:0000256" key="2">
    <source>
        <dbReference type="ARBA" id="ARBA00004429"/>
    </source>
</evidence>
<evidence type="ECO:0000256" key="1">
    <source>
        <dbReference type="ARBA" id="ARBA00000085"/>
    </source>
</evidence>
<dbReference type="InterPro" id="IPR035965">
    <property type="entry name" value="PAS-like_dom_sf"/>
</dbReference>
<comment type="subcellular location">
    <subcellularLocation>
        <location evidence="2">Cell inner membrane</location>
        <topology evidence="2">Multi-pass membrane protein</topology>
    </subcellularLocation>
</comment>
<evidence type="ECO:0000256" key="4">
    <source>
        <dbReference type="ARBA" id="ARBA00022553"/>
    </source>
</evidence>
<dbReference type="InterPro" id="IPR003661">
    <property type="entry name" value="HisK_dim/P_dom"/>
</dbReference>
<dbReference type="GO" id="GO:0000155">
    <property type="term" value="F:phosphorelay sensor kinase activity"/>
    <property type="evidence" value="ECO:0007669"/>
    <property type="project" value="InterPro"/>
</dbReference>
<feature type="domain" description="PAS" evidence="11">
    <location>
        <begin position="14"/>
        <end position="49"/>
    </location>
</feature>
<dbReference type="PANTHER" id="PTHR43547">
    <property type="entry name" value="TWO-COMPONENT HISTIDINE KINASE"/>
    <property type="match status" value="1"/>
</dbReference>
<dbReference type="Gene3D" id="3.30.450.20">
    <property type="entry name" value="PAS domain"/>
    <property type="match status" value="3"/>
</dbReference>
<dbReference type="SUPFAM" id="SSF55874">
    <property type="entry name" value="ATPase domain of HSP90 chaperone/DNA topoisomerase II/histidine kinase"/>
    <property type="match status" value="1"/>
</dbReference>
<dbReference type="PANTHER" id="PTHR43547:SF2">
    <property type="entry name" value="HYBRID SIGNAL TRANSDUCTION HISTIDINE KINASE C"/>
    <property type="match status" value="1"/>
</dbReference>
<dbReference type="InterPro" id="IPR000014">
    <property type="entry name" value="PAS"/>
</dbReference>
<evidence type="ECO:0000259" key="11">
    <source>
        <dbReference type="PROSITE" id="PS50112"/>
    </source>
</evidence>
<feature type="domain" description="PAC" evidence="12">
    <location>
        <begin position="229"/>
        <end position="281"/>
    </location>
</feature>
<dbReference type="RefSeq" id="WP_102633116.1">
    <property type="nucleotide sequence ID" value="NZ_CADIJZ010000011.1"/>
</dbReference>
<keyword evidence="5 13" id="KW-0808">Transferase</keyword>
<sequence length="777" mass="85522">MQGTDRTLPLADALFEHAACGLVVTDPDGRIVRANATFCKWLGYGAAELSQGVGLQDLLTAGGKVFFQTHWAPLLQMQGSVAEVKLNMMHRDGRTVPTLLNAVRRVHGEQSYFEVAVLIVADRHKYEQELLLARRNAEASVAAHQRAQRELQESRDVLSLAMRGARMGAWSHEPKTGKFWWSRELEALAGYAEGRLANTPRGFFELIHPGDLLALNEAVDHAVRSREDYVAEFRFLHASGDWCWMEGRGRATYDDEGEPLMIYGLGIDITEGKQAQTVLLRQAAIFEHLNDAIVITDLRGNITDFNVGGERMLGYRMREVLGKPVSIFLPPEDAVRIRREVLAGLGAYGTWRGELPFVRHDGSRGVCETVVKPLANARGDIYGAVSINRDITERRRAEQQLTRLNLELSKADRRKDEFLATLAHELRNPLAPMRNVLEILRAKEFDDPQLNWSRDVFSRQLQHMTHLVDDLLEVSRITQGKLELRKQRLELARAMQSAMEAARATVQASEHHLSVTLPGEPLFLDADPTRLSQMILNLLNNAAKYTPPGGSISLAARREGNEAVIVVRDSGIGIPREHLNSVFEMFSQLAPALDRSQGGLGIGLALVRGLAELHGGTVAAFSGGPGAGSEFVIRLPLSSAADAPADTTQPEKPPATGLRIVIVDDNADAAESLAMVLELEGHDVRTASDGIAGLELIAEFAPQAVILDIGLPLLNGYEVARRVRRDYPEAGIRLIAVTGWGQQQDKQTAVEAGFDHHFTKPVDPNELQRVLSGQQSG</sequence>
<dbReference type="InterPro" id="IPR011006">
    <property type="entry name" value="CheY-like_superfamily"/>
</dbReference>
<dbReference type="InterPro" id="IPR000700">
    <property type="entry name" value="PAS-assoc_C"/>
</dbReference>
<dbReference type="Gene3D" id="3.30.565.10">
    <property type="entry name" value="Histidine kinase-like ATPase, C-terminal domain"/>
    <property type="match status" value="1"/>
</dbReference>
<evidence type="ECO:0000256" key="8">
    <source>
        <dbReference type="SAM" id="Coils"/>
    </source>
</evidence>
<evidence type="ECO:0000313" key="15">
    <source>
        <dbReference type="Proteomes" id="UP000235659"/>
    </source>
</evidence>
<dbReference type="Pfam" id="PF00072">
    <property type="entry name" value="Response_reg"/>
    <property type="match status" value="1"/>
</dbReference>
<dbReference type="InterPro" id="IPR005467">
    <property type="entry name" value="His_kinase_dom"/>
</dbReference>
<dbReference type="GO" id="GO:0005886">
    <property type="term" value="C:plasma membrane"/>
    <property type="evidence" value="ECO:0007669"/>
    <property type="project" value="UniProtKB-SubCell"/>
</dbReference>
<protein>
    <recommendedName>
        <fullName evidence="3">histidine kinase</fullName>
        <ecNumber evidence="3">2.7.13.3</ecNumber>
    </recommendedName>
</protein>
<dbReference type="Pfam" id="PF00512">
    <property type="entry name" value="HisKA"/>
    <property type="match status" value="1"/>
</dbReference>
<dbReference type="Pfam" id="PF02518">
    <property type="entry name" value="HATPase_c"/>
    <property type="match status" value="1"/>
</dbReference>
<keyword evidence="15" id="KW-1185">Reference proteome</keyword>
<dbReference type="CDD" id="cd00075">
    <property type="entry name" value="HATPase"/>
    <property type="match status" value="1"/>
</dbReference>
<dbReference type="InterPro" id="IPR001610">
    <property type="entry name" value="PAC"/>
</dbReference>
<dbReference type="SMART" id="SM00448">
    <property type="entry name" value="REC"/>
    <property type="match status" value="1"/>
</dbReference>
<dbReference type="Pfam" id="PF13426">
    <property type="entry name" value="PAS_9"/>
    <property type="match status" value="2"/>
</dbReference>
<feature type="modified residue" description="4-aspartylphosphate" evidence="7">
    <location>
        <position position="708"/>
    </location>
</feature>
<dbReference type="EMBL" id="CADIJZ010000011">
    <property type="protein sequence ID" value="CAB3695148.1"/>
    <property type="molecule type" value="Genomic_DNA"/>
</dbReference>
<keyword evidence="4 7" id="KW-0597">Phosphoprotein</keyword>
<feature type="domain" description="PAC" evidence="12">
    <location>
        <begin position="351"/>
        <end position="403"/>
    </location>
</feature>
<dbReference type="SUPFAM" id="SSF47384">
    <property type="entry name" value="Homodimeric domain of signal transducing histidine kinase"/>
    <property type="match status" value="1"/>
</dbReference>
<evidence type="ECO:0000313" key="14">
    <source>
        <dbReference type="EMBL" id="PMS29964.1"/>
    </source>
</evidence>
<proteinExistence type="predicted"/>
<keyword evidence="8" id="KW-0175">Coiled coil</keyword>
<dbReference type="FunFam" id="3.30.565.10:FF:000006">
    <property type="entry name" value="Sensor histidine kinase WalK"/>
    <property type="match status" value="1"/>
</dbReference>
<dbReference type="EMBL" id="PNXY01000010">
    <property type="protein sequence ID" value="PMS29964.1"/>
    <property type="molecule type" value="Genomic_DNA"/>
</dbReference>
<dbReference type="InterPro" id="IPR003594">
    <property type="entry name" value="HATPase_dom"/>
</dbReference>
<evidence type="ECO:0000256" key="5">
    <source>
        <dbReference type="ARBA" id="ARBA00022679"/>
    </source>
</evidence>
<feature type="domain" description="Response regulatory" evidence="10">
    <location>
        <begin position="659"/>
        <end position="775"/>
    </location>
</feature>
<name>A0A2N7WKS3_9BURK</name>
<dbReference type="InterPro" id="IPR001789">
    <property type="entry name" value="Sig_transdc_resp-reg_receiver"/>
</dbReference>
<evidence type="ECO:0000256" key="7">
    <source>
        <dbReference type="PROSITE-ProRule" id="PRU00169"/>
    </source>
</evidence>
<evidence type="ECO:0000313" key="16">
    <source>
        <dbReference type="Proteomes" id="UP000494205"/>
    </source>
</evidence>
<dbReference type="Proteomes" id="UP000494205">
    <property type="component" value="Unassembled WGS sequence"/>
</dbReference>
<dbReference type="Gene3D" id="1.10.287.130">
    <property type="match status" value="1"/>
</dbReference>
<dbReference type="SMART" id="SM00086">
    <property type="entry name" value="PAC"/>
    <property type="match status" value="3"/>
</dbReference>
<dbReference type="Gene3D" id="3.40.50.2300">
    <property type="match status" value="1"/>
</dbReference>
<dbReference type="CDD" id="cd17580">
    <property type="entry name" value="REC_2_DhkD-like"/>
    <property type="match status" value="1"/>
</dbReference>
<evidence type="ECO:0000313" key="13">
    <source>
        <dbReference type="EMBL" id="CAB3695148.1"/>
    </source>
</evidence>
<evidence type="ECO:0000256" key="6">
    <source>
        <dbReference type="ARBA" id="ARBA00022777"/>
    </source>
</evidence>
<feature type="coiled-coil region" evidence="8">
    <location>
        <begin position="387"/>
        <end position="414"/>
    </location>
</feature>
<dbReference type="SMART" id="SM00387">
    <property type="entry name" value="HATPase_c"/>
    <property type="match status" value="1"/>
</dbReference>
<dbReference type="SUPFAM" id="SSF55785">
    <property type="entry name" value="PYP-like sensor domain (PAS domain)"/>
    <property type="match status" value="3"/>
</dbReference>
<dbReference type="Pfam" id="PF08447">
    <property type="entry name" value="PAS_3"/>
    <property type="match status" value="1"/>
</dbReference>
<feature type="domain" description="Histidine kinase" evidence="9">
    <location>
        <begin position="421"/>
        <end position="639"/>
    </location>
</feature>
<reference evidence="13 16" key="2">
    <citation type="submission" date="2020-04" db="EMBL/GenBank/DDBJ databases">
        <authorList>
            <person name="De Canck E."/>
        </authorList>
    </citation>
    <scope>NUCLEOTIDE SEQUENCE [LARGE SCALE GENOMIC DNA]</scope>
    <source>
        <strain evidence="13 16">LMG 27174</strain>
    </source>
</reference>
<dbReference type="CDD" id="cd00082">
    <property type="entry name" value="HisKA"/>
    <property type="match status" value="1"/>
</dbReference>
<evidence type="ECO:0000259" key="9">
    <source>
        <dbReference type="PROSITE" id="PS50109"/>
    </source>
</evidence>
<feature type="domain" description="PAS" evidence="11">
    <location>
        <begin position="285"/>
        <end position="341"/>
    </location>
</feature>